<sequence length="378" mass="42466">MAVLARRRLTSLRRPIETFVKLLSRRYLFLSGRSGVTLCIYPWLFLKHIAVFKLADLMNTSDKLQGLDDVASKDSVSDPDSPLPVGILKDPAVPMSEEVNNNEGLPSPDGSSKDGSTSDAPPARPTRPSSVAEQFRPMTNEQTKQEPVSPPPLDNRSMYEEREASVSSPGVIGEIGKEHGEYRDETPSRLSVLTGHYNRDKTDYETADNLTSYFEYDSSMERLEVECGPNKAYLFIDNLCQGSKGKCIDFKGHLLTPNEFQSISGRETAKDWKRSIRHRGKSLKTLMSRGLLKAHPVLCECHSCKSGPRNLKGEKKGLLNQTSSRHHLDDMSIDNFREYSSIRSANLKRARSASPVDDIYDEEQRKLFEMANSPEKHN</sequence>
<evidence type="ECO:0000256" key="4">
    <source>
        <dbReference type="SAM" id="MobiDB-lite"/>
    </source>
</evidence>
<evidence type="ECO:0000256" key="1">
    <source>
        <dbReference type="ARBA" id="ARBA00023015"/>
    </source>
</evidence>
<feature type="compositionally biased region" description="Polar residues" evidence="4">
    <location>
        <begin position="127"/>
        <end position="146"/>
    </location>
</feature>
<dbReference type="Pfam" id="PF01342">
    <property type="entry name" value="SAND"/>
    <property type="match status" value="1"/>
</dbReference>
<dbReference type="EMBL" id="MRZV01000668">
    <property type="protein sequence ID" value="PIK46075.1"/>
    <property type="molecule type" value="Genomic_DNA"/>
</dbReference>
<evidence type="ECO:0000259" key="5">
    <source>
        <dbReference type="PROSITE" id="PS50864"/>
    </source>
</evidence>
<proteinExistence type="predicted"/>
<reference evidence="6 7" key="1">
    <citation type="journal article" date="2017" name="PLoS Biol.">
        <title>The sea cucumber genome provides insights into morphological evolution and visceral regeneration.</title>
        <authorList>
            <person name="Zhang X."/>
            <person name="Sun L."/>
            <person name="Yuan J."/>
            <person name="Sun Y."/>
            <person name="Gao Y."/>
            <person name="Zhang L."/>
            <person name="Li S."/>
            <person name="Dai H."/>
            <person name="Hamel J.F."/>
            <person name="Liu C."/>
            <person name="Yu Y."/>
            <person name="Liu S."/>
            <person name="Lin W."/>
            <person name="Guo K."/>
            <person name="Jin S."/>
            <person name="Xu P."/>
            <person name="Storey K.B."/>
            <person name="Huan P."/>
            <person name="Zhang T."/>
            <person name="Zhou Y."/>
            <person name="Zhang J."/>
            <person name="Lin C."/>
            <person name="Li X."/>
            <person name="Xing L."/>
            <person name="Huo D."/>
            <person name="Sun M."/>
            <person name="Wang L."/>
            <person name="Mercier A."/>
            <person name="Li F."/>
            <person name="Yang H."/>
            <person name="Xiang J."/>
        </authorList>
    </citation>
    <scope>NUCLEOTIDE SEQUENCE [LARGE SCALE GENOMIC DNA]</scope>
    <source>
        <strain evidence="6">Shaxun</strain>
        <tissue evidence="6">Muscle</tissue>
    </source>
</reference>
<keyword evidence="1" id="KW-0805">Transcription regulation</keyword>
<dbReference type="GO" id="GO:0003677">
    <property type="term" value="F:DNA binding"/>
    <property type="evidence" value="ECO:0007669"/>
    <property type="project" value="UniProtKB-KW"/>
</dbReference>
<evidence type="ECO:0000256" key="3">
    <source>
        <dbReference type="ARBA" id="ARBA00023242"/>
    </source>
</evidence>
<dbReference type="Gene3D" id="3.10.390.10">
    <property type="entry name" value="SAND domain-like"/>
    <property type="match status" value="1"/>
</dbReference>
<evidence type="ECO:0000313" key="7">
    <source>
        <dbReference type="Proteomes" id="UP000230750"/>
    </source>
</evidence>
<dbReference type="InterPro" id="IPR010919">
    <property type="entry name" value="SAND-like_dom_sf"/>
</dbReference>
<feature type="domain" description="SAND" evidence="5">
    <location>
        <begin position="211"/>
        <end position="293"/>
    </location>
</feature>
<protein>
    <recommendedName>
        <fullName evidence="5">SAND domain-containing protein</fullName>
    </recommendedName>
</protein>
<dbReference type="PANTHER" id="PTHR10417">
    <property type="entry name" value="GLUCOCORTICOID MODULATORY ELEMENT-BINDING PROTEIN"/>
    <property type="match status" value="1"/>
</dbReference>
<gene>
    <name evidence="6" type="ORF">BSL78_17068</name>
</gene>
<organism evidence="6 7">
    <name type="scientific">Stichopus japonicus</name>
    <name type="common">Sea cucumber</name>
    <dbReference type="NCBI Taxonomy" id="307972"/>
    <lineage>
        <taxon>Eukaryota</taxon>
        <taxon>Metazoa</taxon>
        <taxon>Echinodermata</taxon>
        <taxon>Eleutherozoa</taxon>
        <taxon>Echinozoa</taxon>
        <taxon>Holothuroidea</taxon>
        <taxon>Aspidochirotacea</taxon>
        <taxon>Aspidochirotida</taxon>
        <taxon>Stichopodidae</taxon>
        <taxon>Apostichopus</taxon>
    </lineage>
</organism>
<dbReference type="PROSITE" id="PS50864">
    <property type="entry name" value="SAND"/>
    <property type="match status" value="1"/>
</dbReference>
<evidence type="ECO:0000313" key="6">
    <source>
        <dbReference type="EMBL" id="PIK46075.1"/>
    </source>
</evidence>
<feature type="compositionally biased region" description="Polar residues" evidence="4">
    <location>
        <begin position="98"/>
        <end position="119"/>
    </location>
</feature>
<dbReference type="InterPro" id="IPR000770">
    <property type="entry name" value="SAND_dom"/>
</dbReference>
<dbReference type="Proteomes" id="UP000230750">
    <property type="component" value="Unassembled WGS sequence"/>
</dbReference>
<name>A0A2G8KDN3_STIJA</name>
<feature type="region of interest" description="Disordered" evidence="4">
    <location>
        <begin position="70"/>
        <end position="187"/>
    </location>
</feature>
<accession>A0A2G8KDN3</accession>
<dbReference type="GO" id="GO:0046872">
    <property type="term" value="F:metal ion binding"/>
    <property type="evidence" value="ECO:0007669"/>
    <property type="project" value="UniProtKB-KW"/>
</dbReference>
<dbReference type="SMART" id="SM00258">
    <property type="entry name" value="SAND"/>
    <property type="match status" value="1"/>
</dbReference>
<dbReference type="SUPFAM" id="SSF63763">
    <property type="entry name" value="SAND domain-like"/>
    <property type="match status" value="1"/>
</dbReference>
<dbReference type="PANTHER" id="PTHR10417:SF15">
    <property type="entry name" value="STERILE ALPHA MOTIF DOMAIN-CONTAINING 11"/>
    <property type="match status" value="1"/>
</dbReference>
<feature type="compositionally biased region" description="Basic and acidic residues" evidence="4">
    <location>
        <begin position="175"/>
        <end position="187"/>
    </location>
</feature>
<keyword evidence="2" id="KW-0804">Transcription</keyword>
<keyword evidence="7" id="KW-1185">Reference proteome</keyword>
<dbReference type="OrthoDB" id="6433810at2759"/>
<comment type="caution">
    <text evidence="6">The sequence shown here is derived from an EMBL/GenBank/DDBJ whole genome shotgun (WGS) entry which is preliminary data.</text>
</comment>
<dbReference type="AlphaFoldDB" id="A0A2G8KDN3"/>
<evidence type="ECO:0000256" key="2">
    <source>
        <dbReference type="ARBA" id="ARBA00023163"/>
    </source>
</evidence>
<keyword evidence="3" id="KW-0539">Nucleus</keyword>